<keyword evidence="3" id="KW-1185">Reference proteome</keyword>
<feature type="domain" description="N-acetyltransferase" evidence="1">
    <location>
        <begin position="11"/>
        <end position="98"/>
    </location>
</feature>
<dbReference type="InterPro" id="IPR045057">
    <property type="entry name" value="Gcn5-rel_NAT"/>
</dbReference>
<evidence type="ECO:0000259" key="1">
    <source>
        <dbReference type="PROSITE" id="PS51729"/>
    </source>
</evidence>
<name>A0A2Z4GCQ6_9BACT</name>
<reference evidence="2 3" key="1">
    <citation type="submission" date="2018-05" db="EMBL/GenBank/DDBJ databases">
        <title>Complete genome sequence of Arcticibacterium luteifluviistationis SM1504T, a cytophagaceae bacterium isolated from Arctic surface seawater.</title>
        <authorList>
            <person name="Li Y."/>
            <person name="Qin Q.-L."/>
        </authorList>
    </citation>
    <scope>NUCLEOTIDE SEQUENCE [LARGE SCALE GENOMIC DNA]</scope>
    <source>
        <strain evidence="2 3">SM1504</strain>
    </source>
</reference>
<keyword evidence="2" id="KW-0808">Transferase</keyword>
<dbReference type="PANTHER" id="PTHR31435:SF10">
    <property type="entry name" value="BSR4717 PROTEIN"/>
    <property type="match status" value="1"/>
</dbReference>
<protein>
    <submittedName>
        <fullName evidence="2">GNAT family N-acetyltransferase</fullName>
    </submittedName>
</protein>
<dbReference type="PANTHER" id="PTHR31435">
    <property type="entry name" value="PROTEIN NATD1"/>
    <property type="match status" value="1"/>
</dbReference>
<dbReference type="CDD" id="cd04301">
    <property type="entry name" value="NAT_SF"/>
    <property type="match status" value="1"/>
</dbReference>
<accession>A0A2Z4GCQ6</accession>
<evidence type="ECO:0000313" key="3">
    <source>
        <dbReference type="Proteomes" id="UP000249873"/>
    </source>
</evidence>
<dbReference type="OrthoDB" id="9793389at2"/>
<dbReference type="EMBL" id="CP029480">
    <property type="protein sequence ID" value="AWV98815.1"/>
    <property type="molecule type" value="Genomic_DNA"/>
</dbReference>
<proteinExistence type="predicted"/>
<dbReference type="InterPro" id="IPR016181">
    <property type="entry name" value="Acyl_CoA_acyltransferase"/>
</dbReference>
<dbReference type="Gene3D" id="3.40.630.30">
    <property type="match status" value="1"/>
</dbReference>
<organism evidence="2 3">
    <name type="scientific">Arcticibacterium luteifluviistationis</name>
    <dbReference type="NCBI Taxonomy" id="1784714"/>
    <lineage>
        <taxon>Bacteria</taxon>
        <taxon>Pseudomonadati</taxon>
        <taxon>Bacteroidota</taxon>
        <taxon>Cytophagia</taxon>
        <taxon>Cytophagales</taxon>
        <taxon>Leadbetterellaceae</taxon>
        <taxon>Arcticibacterium</taxon>
    </lineage>
</organism>
<dbReference type="GO" id="GO:0016740">
    <property type="term" value="F:transferase activity"/>
    <property type="evidence" value="ECO:0007669"/>
    <property type="project" value="UniProtKB-KW"/>
</dbReference>
<dbReference type="AlphaFoldDB" id="A0A2Z4GCQ6"/>
<dbReference type="InterPro" id="IPR031165">
    <property type="entry name" value="GNAT_YJDJ"/>
</dbReference>
<dbReference type="Proteomes" id="UP000249873">
    <property type="component" value="Chromosome"/>
</dbReference>
<dbReference type="KEGG" id="als:DJ013_11785"/>
<sequence length="102" mass="11212">MSNAIEIIRTDTSERKGIFTAYLNGLAAGEMTYTWAGTQKFIIDHTGVNDGFNGRGIGKELVKAGVAFARKENVKIMPLCPFAKSYFDKHQAIHDVLYKVGG</sequence>
<dbReference type="RefSeq" id="WP_111372008.1">
    <property type="nucleotide sequence ID" value="NZ_CP029480.1"/>
</dbReference>
<dbReference type="PROSITE" id="PS51729">
    <property type="entry name" value="GNAT_YJDJ"/>
    <property type="match status" value="1"/>
</dbReference>
<gene>
    <name evidence="2" type="ORF">DJ013_11785</name>
</gene>
<evidence type="ECO:0000313" key="2">
    <source>
        <dbReference type="EMBL" id="AWV98815.1"/>
    </source>
</evidence>
<dbReference type="SUPFAM" id="SSF55729">
    <property type="entry name" value="Acyl-CoA N-acyltransferases (Nat)"/>
    <property type="match status" value="1"/>
</dbReference>
<dbReference type="Pfam" id="PF14542">
    <property type="entry name" value="Acetyltransf_CG"/>
    <property type="match status" value="1"/>
</dbReference>